<evidence type="ECO:0000256" key="1">
    <source>
        <dbReference type="SAM" id="MobiDB-lite"/>
    </source>
</evidence>
<dbReference type="Proteomes" id="UP000403266">
    <property type="component" value="Unassembled WGS sequence"/>
</dbReference>
<reference evidence="2 3" key="1">
    <citation type="journal article" date="2019" name="Syst. Appl. Microbiol.">
        <title>Microvirga tunisiensis sp. nov., a root nodule symbiotic bacterium isolated from Lupinus micranthus and L. luteus grown in Northern Tunisia.</title>
        <authorList>
            <person name="Msaddak A."/>
            <person name="Rejili M."/>
            <person name="Duran D."/>
            <person name="Mars M."/>
            <person name="Palacios J.M."/>
            <person name="Ruiz-Argueso T."/>
            <person name="Rey L."/>
            <person name="Imperial J."/>
        </authorList>
    </citation>
    <scope>NUCLEOTIDE SEQUENCE [LARGE SCALE GENOMIC DNA]</scope>
    <source>
        <strain evidence="2 3">Lmie10</strain>
    </source>
</reference>
<organism evidence="2 3">
    <name type="scientific">Microvirga tunisiensis</name>
    <dbReference type="NCBI Taxonomy" id="2108360"/>
    <lineage>
        <taxon>Bacteria</taxon>
        <taxon>Pseudomonadati</taxon>
        <taxon>Pseudomonadota</taxon>
        <taxon>Alphaproteobacteria</taxon>
        <taxon>Hyphomicrobiales</taxon>
        <taxon>Methylobacteriaceae</taxon>
        <taxon>Microvirga</taxon>
    </lineage>
</organism>
<dbReference type="EMBL" id="VOSK01000139">
    <property type="protein sequence ID" value="MPR28345.1"/>
    <property type="molecule type" value="Genomic_DNA"/>
</dbReference>
<evidence type="ECO:0000313" key="2">
    <source>
        <dbReference type="EMBL" id="MPR28345.1"/>
    </source>
</evidence>
<gene>
    <name evidence="2" type="ORF">FS320_25140</name>
</gene>
<dbReference type="AlphaFoldDB" id="A0A5N7MMU8"/>
<keyword evidence="3" id="KW-1185">Reference proteome</keyword>
<comment type="caution">
    <text evidence="2">The sequence shown here is derived from an EMBL/GenBank/DDBJ whole genome shotgun (WGS) entry which is preliminary data.</text>
</comment>
<protein>
    <submittedName>
        <fullName evidence="2">Uncharacterized protein</fullName>
    </submittedName>
</protein>
<evidence type="ECO:0000313" key="3">
    <source>
        <dbReference type="Proteomes" id="UP000403266"/>
    </source>
</evidence>
<accession>A0A5N7MMU8</accession>
<name>A0A5N7MMU8_9HYPH</name>
<sequence>MGCNTREENAAEMAADEARRSNRTRHRIRIQRQLIETGTAEIDVPEGDDPAEYLETLRANGDDFLRWSSNRVEDLP</sequence>
<proteinExistence type="predicted"/>
<dbReference type="RefSeq" id="WP_152714638.1">
    <property type="nucleotide sequence ID" value="NZ_VOSJ01000139.1"/>
</dbReference>
<feature type="region of interest" description="Disordered" evidence="1">
    <location>
        <begin position="1"/>
        <end position="23"/>
    </location>
</feature>